<comment type="similarity">
    <text evidence="1">Belongs to the class IV-like SAM-binding methyltransferase superfamily. RNA methyltransferase TrmH family.</text>
</comment>
<dbReference type="SUPFAM" id="SSF55315">
    <property type="entry name" value="L30e-like"/>
    <property type="match status" value="1"/>
</dbReference>
<dbReference type="Pfam" id="PF08032">
    <property type="entry name" value="SpoU_sub_bind"/>
    <property type="match status" value="1"/>
</dbReference>
<dbReference type="InterPro" id="IPR013123">
    <property type="entry name" value="SpoU_subst-bd"/>
</dbReference>
<proteinExistence type="inferred from homology"/>
<dbReference type="InterPro" id="IPR051259">
    <property type="entry name" value="rRNA_Methyltransferase"/>
</dbReference>
<dbReference type="InterPro" id="IPR029028">
    <property type="entry name" value="Alpha/beta_knot_MTases"/>
</dbReference>
<accession>A0ABP2DVE8</accession>
<evidence type="ECO:0000256" key="1">
    <source>
        <dbReference type="ARBA" id="ARBA00007228"/>
    </source>
</evidence>
<dbReference type="PANTHER" id="PTHR43191">
    <property type="entry name" value="RRNA METHYLTRANSFERASE 3"/>
    <property type="match status" value="1"/>
</dbReference>
<dbReference type="InterPro" id="IPR001537">
    <property type="entry name" value="SpoU_MeTrfase"/>
</dbReference>
<evidence type="ECO:0000313" key="7">
    <source>
        <dbReference type="Proteomes" id="UP000006237"/>
    </source>
</evidence>
<protein>
    <submittedName>
        <fullName evidence="6">RNA methyltransferase, TrmH family</fullName>
    </submittedName>
</protein>
<feature type="region of interest" description="Disordered" evidence="4">
    <location>
        <begin position="368"/>
        <end position="436"/>
    </location>
</feature>
<organism evidence="6 7">
    <name type="scientific">Corynebacterium glucuronolyticum ATCC 51866</name>
    <dbReference type="NCBI Taxonomy" id="548478"/>
    <lineage>
        <taxon>Bacteria</taxon>
        <taxon>Bacillati</taxon>
        <taxon>Actinomycetota</taxon>
        <taxon>Actinomycetes</taxon>
        <taxon>Mycobacteriales</taxon>
        <taxon>Corynebacteriaceae</taxon>
        <taxon>Corynebacterium</taxon>
    </lineage>
</organism>
<reference evidence="6 7" key="1">
    <citation type="submission" date="2009-01" db="EMBL/GenBank/DDBJ databases">
        <authorList>
            <person name="Qin X."/>
            <person name="Bachman B."/>
            <person name="Battles P."/>
            <person name="Bell A."/>
            <person name="Bess C."/>
            <person name="Bickham C."/>
            <person name="Chaboub L."/>
            <person name="Chen D."/>
            <person name="Coyle M."/>
            <person name="Deiros D.R."/>
            <person name="Dinh H."/>
            <person name="Forbes L."/>
            <person name="Fowler G."/>
            <person name="Francisco L."/>
            <person name="Fu Q."/>
            <person name="Gubbala S."/>
            <person name="Hale W."/>
            <person name="Han Y."/>
            <person name="Hemphill L."/>
            <person name="Highlander S.K."/>
            <person name="Hirani K."/>
            <person name="Hogues M."/>
            <person name="Jackson L."/>
            <person name="Jakkamsetti A."/>
            <person name="Javaid M."/>
            <person name="Jiang H."/>
            <person name="Korchina V."/>
            <person name="Kovar C."/>
            <person name="Lara F."/>
            <person name="Lee S."/>
            <person name="Mata R."/>
            <person name="Mathew T."/>
            <person name="Moen C."/>
            <person name="Morales K."/>
            <person name="Munidasa M."/>
            <person name="Nazareth L."/>
            <person name="Ngo R."/>
            <person name="Nguyen L."/>
            <person name="Okwuonu G."/>
            <person name="Ongeri F."/>
            <person name="Patil S."/>
            <person name="Petrosino J."/>
            <person name="Pham C."/>
            <person name="Pham P."/>
            <person name="Pu L.-L."/>
            <person name="Puazo M."/>
            <person name="Raj R."/>
            <person name="Reid J."/>
            <person name="Rouhana J."/>
            <person name="Saada N."/>
            <person name="Shang Y."/>
            <person name="Simmons D."/>
            <person name="Thornton R."/>
            <person name="Warren J."/>
            <person name="Weissenberger G."/>
            <person name="Zhang J."/>
            <person name="Zhang L."/>
            <person name="Zhou C."/>
            <person name="Zhu D."/>
            <person name="Muzny D."/>
            <person name="Worley K."/>
            <person name="Gibbs R."/>
        </authorList>
    </citation>
    <scope>NUCLEOTIDE SEQUENCE [LARGE SCALE GENOMIC DNA]</scope>
    <source>
        <strain evidence="6 7">ATCC 51866</strain>
    </source>
</reference>
<dbReference type="CDD" id="cd18095">
    <property type="entry name" value="SpoU-like_rRNA-MTase"/>
    <property type="match status" value="1"/>
</dbReference>
<evidence type="ECO:0000259" key="5">
    <source>
        <dbReference type="SMART" id="SM00967"/>
    </source>
</evidence>
<keyword evidence="3" id="KW-0808">Transferase</keyword>
<feature type="compositionally biased region" description="Basic and acidic residues" evidence="4">
    <location>
        <begin position="54"/>
        <end position="95"/>
    </location>
</feature>
<evidence type="ECO:0000256" key="3">
    <source>
        <dbReference type="ARBA" id="ARBA00022679"/>
    </source>
</evidence>
<sequence length="436" mass="47245">MRESEARDSRRGSAREEYGSYDPAASHEKRSKRDRQSSSEQRENRSSREHRRGRGEAQERGANRRDNHDGRRDSRQSARRGGEEHRNHVKDEEPKVTATGEPIFTERTPRVVNAAKLKRSAVRKKEKRFLVEGENSVEAAVATGAATDIFLTKSAAARFTDIVAAAKAMGMYVHFIDEKAAKSLQDTVTSTGIFAVCREVLWSARDVLNGRPKLVSVPVETNEPGNAGTLIRVADAMGADCVLFAGDTVDPQSGKAARSSAGSLFHIPVARERNIMKVVSMLRERGLAIAATAADGEVDLTDAEDLLSQPTAWLFGNEAHGLPEELQAQADYRVRIPIRGRAESLNLATAASICLFESSKYQAKAAESARSGQISEEDVPEAAESDELSIAEPDEFSAAEAGELSAGNREAESDDLSVDGNVLDGCESDTSGSEDL</sequence>
<evidence type="ECO:0000256" key="4">
    <source>
        <dbReference type="SAM" id="MobiDB-lite"/>
    </source>
</evidence>
<name>A0ABP2DVE8_9CORY</name>
<dbReference type="InterPro" id="IPR029026">
    <property type="entry name" value="tRNA_m1G_MTases_N"/>
</dbReference>
<gene>
    <name evidence="6" type="ORF">HMPREF0293_0855</name>
</gene>
<feature type="region of interest" description="Disordered" evidence="4">
    <location>
        <begin position="1"/>
        <end position="105"/>
    </location>
</feature>
<dbReference type="Gene3D" id="3.30.1330.30">
    <property type="match status" value="1"/>
</dbReference>
<evidence type="ECO:0000256" key="2">
    <source>
        <dbReference type="ARBA" id="ARBA00022603"/>
    </source>
</evidence>
<feature type="compositionally biased region" description="Basic and acidic residues" evidence="4">
    <location>
        <begin position="1"/>
        <end position="18"/>
    </location>
</feature>
<dbReference type="Pfam" id="PF00588">
    <property type="entry name" value="SpoU_methylase"/>
    <property type="match status" value="1"/>
</dbReference>
<dbReference type="InterPro" id="IPR029064">
    <property type="entry name" value="Ribosomal_eL30-like_sf"/>
</dbReference>
<evidence type="ECO:0000313" key="6">
    <source>
        <dbReference type="EMBL" id="EEI63664.1"/>
    </source>
</evidence>
<feature type="domain" description="RNA 2-O ribose methyltransferase substrate binding" evidence="5">
    <location>
        <begin position="130"/>
        <end position="203"/>
    </location>
</feature>
<keyword evidence="7" id="KW-1185">Reference proteome</keyword>
<dbReference type="SMART" id="SM00967">
    <property type="entry name" value="SpoU_sub_bind"/>
    <property type="match status" value="1"/>
</dbReference>
<dbReference type="GO" id="GO:0032259">
    <property type="term" value="P:methylation"/>
    <property type="evidence" value="ECO:0007669"/>
    <property type="project" value="UniProtKB-KW"/>
</dbReference>
<dbReference type="Gene3D" id="3.40.1280.10">
    <property type="match status" value="1"/>
</dbReference>
<dbReference type="SUPFAM" id="SSF75217">
    <property type="entry name" value="alpha/beta knot"/>
    <property type="match status" value="1"/>
</dbReference>
<feature type="compositionally biased region" description="Basic and acidic residues" evidence="4">
    <location>
        <begin position="34"/>
        <end position="47"/>
    </location>
</feature>
<dbReference type="EMBL" id="ACHF01000024">
    <property type="protein sequence ID" value="EEI63664.1"/>
    <property type="molecule type" value="Genomic_DNA"/>
</dbReference>
<dbReference type="GO" id="GO:0008168">
    <property type="term" value="F:methyltransferase activity"/>
    <property type="evidence" value="ECO:0007669"/>
    <property type="project" value="UniProtKB-KW"/>
</dbReference>
<dbReference type="Proteomes" id="UP000006237">
    <property type="component" value="Unassembled WGS sequence"/>
</dbReference>
<dbReference type="PANTHER" id="PTHR43191:SF2">
    <property type="entry name" value="RRNA METHYLTRANSFERASE 3, MITOCHONDRIAL"/>
    <property type="match status" value="1"/>
</dbReference>
<keyword evidence="2 6" id="KW-0489">Methyltransferase</keyword>
<comment type="caution">
    <text evidence="6">The sequence shown here is derived from an EMBL/GenBank/DDBJ whole genome shotgun (WGS) entry which is preliminary data.</text>
</comment>
<feature type="compositionally biased region" description="Acidic residues" evidence="4">
    <location>
        <begin position="375"/>
        <end position="397"/>
    </location>
</feature>